<dbReference type="FunFam" id="2.60.40.10:FF:000820">
    <property type="entry name" value="SLAM family member 7"/>
    <property type="match status" value="1"/>
</dbReference>
<evidence type="ECO:0000256" key="9">
    <source>
        <dbReference type="ARBA" id="ARBA00023157"/>
    </source>
</evidence>
<evidence type="ECO:0000256" key="5">
    <source>
        <dbReference type="ARBA" id="ARBA00022859"/>
    </source>
</evidence>
<dbReference type="FunFam" id="2.60.40.10:FF:000470">
    <property type="entry name" value="SLAM family member 7"/>
    <property type="match status" value="1"/>
</dbReference>
<keyword evidence="11" id="KW-0393">Immunoglobulin domain</keyword>
<dbReference type="CDD" id="cd16842">
    <property type="entry name" value="Ig_SLAM-like_N"/>
    <property type="match status" value="1"/>
</dbReference>
<accession>A0A8C0NJB4</accession>
<dbReference type="InterPro" id="IPR015631">
    <property type="entry name" value="CD2/SLAM_rcpt"/>
</dbReference>
<evidence type="ECO:0000256" key="7">
    <source>
        <dbReference type="ARBA" id="ARBA00023130"/>
    </source>
</evidence>
<evidence type="ECO:0000256" key="8">
    <source>
        <dbReference type="ARBA" id="ARBA00023136"/>
    </source>
</evidence>
<evidence type="ECO:0000256" key="12">
    <source>
        <dbReference type="SAM" id="Phobius"/>
    </source>
</evidence>
<dbReference type="InterPro" id="IPR003599">
    <property type="entry name" value="Ig_sub"/>
</dbReference>
<dbReference type="Proteomes" id="UP000694429">
    <property type="component" value="Chromosome 38"/>
</dbReference>
<keyword evidence="2" id="KW-0399">Innate immunity</keyword>
<keyword evidence="10" id="KW-0325">Glycoprotein</keyword>
<feature type="transmembrane region" description="Helical" evidence="12">
    <location>
        <begin position="248"/>
        <end position="270"/>
    </location>
</feature>
<feature type="domain" description="Ig-like" evidence="13">
    <location>
        <begin position="157"/>
        <end position="229"/>
    </location>
</feature>
<evidence type="ECO:0000256" key="11">
    <source>
        <dbReference type="ARBA" id="ARBA00023319"/>
    </source>
</evidence>
<keyword evidence="6 12" id="KW-1133">Transmembrane helix</keyword>
<dbReference type="PANTHER" id="PTHR12080">
    <property type="entry name" value="SIGNALING LYMPHOCYTIC ACTIVATION MOLECULE"/>
    <property type="match status" value="1"/>
</dbReference>
<dbReference type="Gene3D" id="2.60.40.10">
    <property type="entry name" value="Immunoglobulins"/>
    <property type="match status" value="2"/>
</dbReference>
<evidence type="ECO:0000256" key="2">
    <source>
        <dbReference type="ARBA" id="ARBA00022588"/>
    </source>
</evidence>
<sequence>MSCIWGSSSGKLKLGETGNSKRCNHERLWFSFMSPGLEAARGDTDILTVIGTLGESVTFPLNIQESQQVINIVWNSETSVAFVTPGDSETAPKVTVTHQNYNDRINVSRQNYNLEISNLRMEDSGIYKADINTKILEGMVTTTRRYNLQVFRRLGKPKITQSSMTSINSTCNVTLTCSVEKEEENVTYSWSPLGEEGNAIRIFQTPDSQRLTYTCTAWNPVSNSSDSISGLQLCADAATGPRSRHTGLLSGLVMLSLFIFVVPSFLLFLMCRRGQGSYLKNFSKNSDAISRKTIYTYVMVTRDAPPADGRIYDEIPHSKELPAGEEPVSRIYSTLQTDKVGKASARDAKPPGISTYENVI</sequence>
<keyword evidence="9" id="KW-1015">Disulfide bond</keyword>
<proteinExistence type="predicted"/>
<reference evidence="14" key="2">
    <citation type="submission" date="2025-08" db="UniProtKB">
        <authorList>
            <consortium name="Ensembl"/>
        </authorList>
    </citation>
    <scope>IDENTIFICATION</scope>
</reference>
<dbReference type="PANTHER" id="PTHR12080:SF103">
    <property type="entry name" value="SLAM FAMILY MEMBER 5"/>
    <property type="match status" value="1"/>
</dbReference>
<dbReference type="InterPro" id="IPR007110">
    <property type="entry name" value="Ig-like_dom"/>
</dbReference>
<dbReference type="SUPFAM" id="SSF48726">
    <property type="entry name" value="Immunoglobulin"/>
    <property type="match status" value="2"/>
</dbReference>
<dbReference type="Ensembl" id="ENSCAFT00030032136.1">
    <property type="protein sequence ID" value="ENSCAFP00030028023.1"/>
    <property type="gene ID" value="ENSCAFG00030017349.1"/>
</dbReference>
<evidence type="ECO:0000256" key="3">
    <source>
        <dbReference type="ARBA" id="ARBA00022692"/>
    </source>
</evidence>
<evidence type="ECO:0000313" key="14">
    <source>
        <dbReference type="Ensembl" id="ENSCAFP00030028023.1"/>
    </source>
</evidence>
<evidence type="ECO:0000256" key="4">
    <source>
        <dbReference type="ARBA" id="ARBA00022729"/>
    </source>
</evidence>
<evidence type="ECO:0000259" key="13">
    <source>
        <dbReference type="PROSITE" id="PS50835"/>
    </source>
</evidence>
<keyword evidence="8 12" id="KW-0472">Membrane</keyword>
<dbReference type="InterPro" id="IPR036179">
    <property type="entry name" value="Ig-like_dom_sf"/>
</dbReference>
<protein>
    <submittedName>
        <fullName evidence="14">CD84 molecule</fullName>
    </submittedName>
</protein>
<dbReference type="SMART" id="SM00409">
    <property type="entry name" value="IG"/>
    <property type="match status" value="2"/>
</dbReference>
<name>A0A8C0NJB4_CANLF</name>
<reference evidence="14" key="1">
    <citation type="submission" date="2019-03" db="EMBL/GenBank/DDBJ databases">
        <authorList>
            <person name="Warren W.C."/>
            <person name="Johnson G.S."/>
        </authorList>
    </citation>
    <scope>NUCLEOTIDE SEQUENCE [LARGE SCALE GENOMIC DNA]</scope>
    <source>
        <strain evidence="14">Basenji</strain>
    </source>
</reference>
<keyword evidence="3 12" id="KW-0812">Transmembrane</keyword>
<keyword evidence="4" id="KW-0732">Signal</keyword>
<keyword evidence="5" id="KW-0391">Immunity</keyword>
<dbReference type="AlphaFoldDB" id="A0A8C0NJB4"/>
<comment type="subcellular location">
    <subcellularLocation>
        <location evidence="1">Membrane</location>
        <topology evidence="1">Single-pass type I membrane protein</topology>
    </subcellularLocation>
</comment>
<evidence type="ECO:0000256" key="1">
    <source>
        <dbReference type="ARBA" id="ARBA00004479"/>
    </source>
</evidence>
<organism evidence="14 15">
    <name type="scientific">Canis lupus familiaris</name>
    <name type="common">Dog</name>
    <name type="synonym">Canis familiaris</name>
    <dbReference type="NCBI Taxonomy" id="9615"/>
    <lineage>
        <taxon>Eukaryota</taxon>
        <taxon>Metazoa</taxon>
        <taxon>Chordata</taxon>
        <taxon>Craniata</taxon>
        <taxon>Vertebrata</taxon>
        <taxon>Euteleostomi</taxon>
        <taxon>Mammalia</taxon>
        <taxon>Eutheria</taxon>
        <taxon>Laurasiatheria</taxon>
        <taxon>Carnivora</taxon>
        <taxon>Caniformia</taxon>
        <taxon>Canidae</taxon>
        <taxon>Canis</taxon>
    </lineage>
</organism>
<dbReference type="GO" id="GO:0002250">
    <property type="term" value="P:adaptive immune response"/>
    <property type="evidence" value="ECO:0007669"/>
    <property type="project" value="UniProtKB-KW"/>
</dbReference>
<dbReference type="GO" id="GO:0016020">
    <property type="term" value="C:membrane"/>
    <property type="evidence" value="ECO:0007669"/>
    <property type="project" value="UniProtKB-SubCell"/>
</dbReference>
<evidence type="ECO:0000313" key="15">
    <source>
        <dbReference type="Proteomes" id="UP000694429"/>
    </source>
</evidence>
<dbReference type="PROSITE" id="PS50835">
    <property type="entry name" value="IG_LIKE"/>
    <property type="match status" value="1"/>
</dbReference>
<dbReference type="GO" id="GO:0045087">
    <property type="term" value="P:innate immune response"/>
    <property type="evidence" value="ECO:0007669"/>
    <property type="project" value="UniProtKB-KW"/>
</dbReference>
<evidence type="ECO:0000256" key="10">
    <source>
        <dbReference type="ARBA" id="ARBA00023180"/>
    </source>
</evidence>
<evidence type="ECO:0000256" key="6">
    <source>
        <dbReference type="ARBA" id="ARBA00022989"/>
    </source>
</evidence>
<dbReference type="InterPro" id="IPR013783">
    <property type="entry name" value="Ig-like_fold"/>
</dbReference>
<keyword evidence="7" id="KW-1064">Adaptive immunity</keyword>